<dbReference type="EMBL" id="LAZR01000028">
    <property type="protein sequence ID" value="KKO03161.1"/>
    <property type="molecule type" value="Genomic_DNA"/>
</dbReference>
<dbReference type="AlphaFoldDB" id="A0A0F9VDB5"/>
<gene>
    <name evidence="2" type="ORF">LCGC14_0100820</name>
</gene>
<protein>
    <submittedName>
        <fullName evidence="2">Uncharacterized protein</fullName>
    </submittedName>
</protein>
<feature type="transmembrane region" description="Helical" evidence="1">
    <location>
        <begin position="70"/>
        <end position="91"/>
    </location>
</feature>
<comment type="caution">
    <text evidence="2">The sequence shown here is derived from an EMBL/GenBank/DDBJ whole genome shotgun (WGS) entry which is preliminary data.</text>
</comment>
<feature type="transmembrane region" description="Helical" evidence="1">
    <location>
        <begin position="181"/>
        <end position="199"/>
    </location>
</feature>
<evidence type="ECO:0000256" key="1">
    <source>
        <dbReference type="SAM" id="Phobius"/>
    </source>
</evidence>
<keyword evidence="1" id="KW-0812">Transmembrane</keyword>
<accession>A0A0F9VDB5</accession>
<reference evidence="2" key="1">
    <citation type="journal article" date="2015" name="Nature">
        <title>Complex archaea that bridge the gap between prokaryotes and eukaryotes.</title>
        <authorList>
            <person name="Spang A."/>
            <person name="Saw J.H."/>
            <person name="Jorgensen S.L."/>
            <person name="Zaremba-Niedzwiedzka K."/>
            <person name="Martijn J."/>
            <person name="Lind A.E."/>
            <person name="van Eijk R."/>
            <person name="Schleper C."/>
            <person name="Guy L."/>
            <person name="Ettema T.J."/>
        </authorList>
    </citation>
    <scope>NUCLEOTIDE SEQUENCE</scope>
</reference>
<keyword evidence="1" id="KW-1133">Transmembrane helix</keyword>
<sequence length="219" mass="23405">MMSLIYGLLSAALFGISAWLWRRRGGLNENARGAITAALLALLLPAASSLLLTLDSFALSETLTHIQRMLGLAAQNISLPLLGLTAFYMAFGLRWQPANWGRILLGLMAAFELTRRMDMQQSYQWSINLLSLALLLLAGALILRRDLRPMLFGSLAAIGIGAPLFSPGAAALAGLLSSSPLALWLFPTLLGAGLAVGLLSEQAHNSHNESVEAPNAERT</sequence>
<name>A0A0F9VDB5_9ZZZZ</name>
<feature type="transmembrane region" description="Helical" evidence="1">
    <location>
        <begin position="123"/>
        <end position="143"/>
    </location>
</feature>
<evidence type="ECO:0000313" key="2">
    <source>
        <dbReference type="EMBL" id="KKO03161.1"/>
    </source>
</evidence>
<feature type="transmembrane region" description="Helical" evidence="1">
    <location>
        <begin position="155"/>
        <end position="175"/>
    </location>
</feature>
<keyword evidence="1" id="KW-0472">Membrane</keyword>
<organism evidence="2">
    <name type="scientific">marine sediment metagenome</name>
    <dbReference type="NCBI Taxonomy" id="412755"/>
    <lineage>
        <taxon>unclassified sequences</taxon>
        <taxon>metagenomes</taxon>
        <taxon>ecological metagenomes</taxon>
    </lineage>
</organism>
<feature type="transmembrane region" description="Helical" evidence="1">
    <location>
        <begin position="34"/>
        <end position="58"/>
    </location>
</feature>
<proteinExistence type="predicted"/>